<organism evidence="1 2">
    <name type="scientific">Agrobacterium phage Atu_ph07</name>
    <dbReference type="NCBI Taxonomy" id="2024264"/>
    <lineage>
        <taxon>Viruses</taxon>
        <taxon>Duplodnaviria</taxon>
        <taxon>Heunggongvirae</taxon>
        <taxon>Uroviricota</taxon>
        <taxon>Caudoviricetes</taxon>
        <taxon>Polybotosvirus</taxon>
        <taxon>Polybotosvirus Atuph07</taxon>
    </lineage>
</organism>
<dbReference type="Proteomes" id="UP000223025">
    <property type="component" value="Segment"/>
</dbReference>
<keyword evidence="2" id="KW-1185">Reference proteome</keyword>
<evidence type="ECO:0000313" key="1">
    <source>
        <dbReference type="EMBL" id="AUZ95126.1"/>
    </source>
</evidence>
<evidence type="ECO:0000313" key="2">
    <source>
        <dbReference type="Proteomes" id="UP000223025"/>
    </source>
</evidence>
<sequence>MGYKLYSPSENVFYMPGISTPLRPEKYVIGSSKDSVILALCNAVANKDEYPAFPSDLCVLNEVTDKTEKIRWDLINLFFKYPEVRYNKDIIDFFKKVDDVGAGLVVYANSFFNPSIEPTFTAKWSSVTYYFYDELSIGLQVAMVNSEGIIRFVDVEQCKGKLP</sequence>
<reference evidence="1 2" key="1">
    <citation type="submission" date="2017-06" db="EMBL/GenBank/DDBJ databases">
        <authorList>
            <person name="Kim H.J."/>
            <person name="Triplett B.A."/>
        </authorList>
    </citation>
    <scope>NUCLEOTIDE SEQUENCE [LARGE SCALE GENOMIC DNA]</scope>
</reference>
<dbReference type="RefSeq" id="YP_009612032.1">
    <property type="nucleotide sequence ID" value="NC_042013.1"/>
</dbReference>
<name>A0A2L0V030_9CAUD</name>
<proteinExistence type="predicted"/>
<protein>
    <submittedName>
        <fullName evidence="1">Uncharacterized protein</fullName>
    </submittedName>
</protein>
<accession>A0A2L0V030</accession>
<dbReference type="GeneID" id="40088370"/>
<dbReference type="EMBL" id="MF403008">
    <property type="protein sequence ID" value="AUZ95126.1"/>
    <property type="molecule type" value="Genomic_DNA"/>
</dbReference>
<dbReference type="KEGG" id="vg:40088370"/>